<dbReference type="InterPro" id="IPR003018">
    <property type="entry name" value="GAF"/>
</dbReference>
<evidence type="ECO:0000256" key="1">
    <source>
        <dbReference type="ARBA" id="ARBA00000085"/>
    </source>
</evidence>
<dbReference type="InterPro" id="IPR029016">
    <property type="entry name" value="GAF-like_dom_sf"/>
</dbReference>
<dbReference type="SUPFAM" id="SSF47384">
    <property type="entry name" value="Homodimeric domain of signal transducing histidine kinase"/>
    <property type="match status" value="1"/>
</dbReference>
<evidence type="ECO:0000256" key="3">
    <source>
        <dbReference type="ARBA" id="ARBA00022679"/>
    </source>
</evidence>
<name>A0A937W1Q1_UNCTE</name>
<dbReference type="Pfam" id="PF02518">
    <property type="entry name" value="HATPase_c"/>
    <property type="match status" value="1"/>
</dbReference>
<organism evidence="6 7">
    <name type="scientific">Tectimicrobiota bacterium</name>
    <dbReference type="NCBI Taxonomy" id="2528274"/>
    <lineage>
        <taxon>Bacteria</taxon>
        <taxon>Pseudomonadati</taxon>
        <taxon>Nitrospinota/Tectimicrobiota group</taxon>
        <taxon>Candidatus Tectimicrobiota</taxon>
    </lineage>
</organism>
<dbReference type="InterPro" id="IPR036890">
    <property type="entry name" value="HATPase_C_sf"/>
</dbReference>
<dbReference type="SUPFAM" id="SSF55874">
    <property type="entry name" value="ATPase domain of HSP90 chaperone/DNA topoisomerase II/histidine kinase"/>
    <property type="match status" value="1"/>
</dbReference>
<evidence type="ECO:0000256" key="4">
    <source>
        <dbReference type="ARBA" id="ARBA00022777"/>
    </source>
</evidence>
<dbReference type="GO" id="GO:0009927">
    <property type="term" value="F:histidine phosphotransfer kinase activity"/>
    <property type="evidence" value="ECO:0007669"/>
    <property type="project" value="TreeGrafter"/>
</dbReference>
<dbReference type="InterPro" id="IPR003594">
    <property type="entry name" value="HATPase_dom"/>
</dbReference>
<keyword evidence="4 6" id="KW-0418">Kinase</keyword>
<dbReference type="GO" id="GO:0000155">
    <property type="term" value="F:phosphorelay sensor kinase activity"/>
    <property type="evidence" value="ECO:0007669"/>
    <property type="project" value="InterPro"/>
</dbReference>
<dbReference type="EMBL" id="VGLS01000524">
    <property type="protein sequence ID" value="MBM3225258.1"/>
    <property type="molecule type" value="Genomic_DNA"/>
</dbReference>
<dbReference type="EC" id="2.7.13.3" evidence="2"/>
<evidence type="ECO:0000313" key="6">
    <source>
        <dbReference type="EMBL" id="MBM3225258.1"/>
    </source>
</evidence>
<accession>A0A937W1Q1</accession>
<dbReference type="Proteomes" id="UP000712673">
    <property type="component" value="Unassembled WGS sequence"/>
</dbReference>
<dbReference type="SMART" id="SM00388">
    <property type="entry name" value="HisKA"/>
    <property type="match status" value="1"/>
</dbReference>
<gene>
    <name evidence="6" type="ORF">FJZ47_15850</name>
</gene>
<dbReference type="Gene3D" id="1.10.287.130">
    <property type="match status" value="1"/>
</dbReference>
<feature type="non-terminal residue" evidence="6">
    <location>
        <position position="399"/>
    </location>
</feature>
<feature type="domain" description="Histidine kinase" evidence="5">
    <location>
        <begin position="176"/>
        <end position="361"/>
    </location>
</feature>
<dbReference type="Pfam" id="PF01590">
    <property type="entry name" value="GAF"/>
    <property type="match status" value="1"/>
</dbReference>
<dbReference type="PANTHER" id="PTHR43047">
    <property type="entry name" value="TWO-COMPONENT HISTIDINE PROTEIN KINASE"/>
    <property type="match status" value="1"/>
</dbReference>
<dbReference type="SUPFAM" id="SSF55781">
    <property type="entry name" value="GAF domain-like"/>
    <property type="match status" value="1"/>
</dbReference>
<evidence type="ECO:0000256" key="2">
    <source>
        <dbReference type="ARBA" id="ARBA00012438"/>
    </source>
</evidence>
<dbReference type="Pfam" id="PF00512">
    <property type="entry name" value="HisKA"/>
    <property type="match status" value="1"/>
</dbReference>
<sequence length="399" mass="43567">MQRTELFNSPAEEAFDRFTRLARTLLHAPMVLVCLVGKEHQFAKSIAGVLEPVTIPRETPLSYSFCRYVVTSREPLVVTDARAHPLVRHSLAVRDLGVVAYAGMPLTMPSSGHTLGSFCAIDRQPRLWTAEDLDVLRQLANAVVTEIELRLIARQLQENYQRLQTAESMRNDLVHMLVHDLRTPLTTLISGLWLMREAGPLNDAQETCLTTALRGSETLLGMVNDVLDVNKMEAGQQILTYAACVPAALVTSALTQMAPLAYDRGLTLVTDVAPDLPTLLADADKLQRTLVNLLGNALKFTPPGGQVTMAVQRNADMTMVCFRVTDTGPGIPREAFEKIFEKFGQVALQHAQLQPSTGLGLGCRNLYPVSAKGSAASVPDLRDGARGNALLRTDCMVSP</sequence>
<comment type="caution">
    <text evidence="6">The sequence shown here is derived from an EMBL/GenBank/DDBJ whole genome shotgun (WGS) entry which is preliminary data.</text>
</comment>
<comment type="catalytic activity">
    <reaction evidence="1">
        <text>ATP + protein L-histidine = ADP + protein N-phospho-L-histidine.</text>
        <dbReference type="EC" id="2.7.13.3"/>
    </reaction>
</comment>
<dbReference type="Gene3D" id="3.30.450.40">
    <property type="match status" value="1"/>
</dbReference>
<dbReference type="InterPro" id="IPR003661">
    <property type="entry name" value="HisK_dim/P_dom"/>
</dbReference>
<dbReference type="Gene3D" id="3.30.565.10">
    <property type="entry name" value="Histidine kinase-like ATPase, C-terminal domain"/>
    <property type="match status" value="1"/>
</dbReference>
<dbReference type="AlphaFoldDB" id="A0A937W1Q1"/>
<dbReference type="PROSITE" id="PS50109">
    <property type="entry name" value="HIS_KIN"/>
    <property type="match status" value="1"/>
</dbReference>
<dbReference type="CDD" id="cd00082">
    <property type="entry name" value="HisKA"/>
    <property type="match status" value="1"/>
</dbReference>
<dbReference type="InterPro" id="IPR005467">
    <property type="entry name" value="His_kinase_dom"/>
</dbReference>
<proteinExistence type="predicted"/>
<dbReference type="GO" id="GO:0005886">
    <property type="term" value="C:plasma membrane"/>
    <property type="evidence" value="ECO:0007669"/>
    <property type="project" value="TreeGrafter"/>
</dbReference>
<dbReference type="InterPro" id="IPR036097">
    <property type="entry name" value="HisK_dim/P_sf"/>
</dbReference>
<protein>
    <recommendedName>
        <fullName evidence="2">histidine kinase</fullName>
        <ecNumber evidence="2">2.7.13.3</ecNumber>
    </recommendedName>
</protein>
<reference evidence="6" key="1">
    <citation type="submission" date="2019-03" db="EMBL/GenBank/DDBJ databases">
        <title>Lake Tanganyika Metagenome-Assembled Genomes (MAGs).</title>
        <authorList>
            <person name="Tran P."/>
        </authorList>
    </citation>
    <scope>NUCLEOTIDE SEQUENCE</scope>
    <source>
        <strain evidence="6">K_DeepCast_65m_m2_066</strain>
    </source>
</reference>
<evidence type="ECO:0000259" key="5">
    <source>
        <dbReference type="PROSITE" id="PS50109"/>
    </source>
</evidence>
<dbReference type="SMART" id="SM00387">
    <property type="entry name" value="HATPase_c"/>
    <property type="match status" value="1"/>
</dbReference>
<dbReference type="PANTHER" id="PTHR43047:SF72">
    <property type="entry name" value="OSMOSENSING HISTIDINE PROTEIN KINASE SLN1"/>
    <property type="match status" value="1"/>
</dbReference>
<keyword evidence="3" id="KW-0808">Transferase</keyword>
<dbReference type="SMART" id="SM00065">
    <property type="entry name" value="GAF"/>
    <property type="match status" value="1"/>
</dbReference>
<evidence type="ECO:0000313" key="7">
    <source>
        <dbReference type="Proteomes" id="UP000712673"/>
    </source>
</evidence>